<protein>
    <submittedName>
        <fullName evidence="1">Uncharacterized protein</fullName>
    </submittedName>
</protein>
<gene>
    <name evidence="1" type="ORF">M9H77_07560</name>
</gene>
<evidence type="ECO:0000313" key="2">
    <source>
        <dbReference type="Proteomes" id="UP001060085"/>
    </source>
</evidence>
<evidence type="ECO:0000313" key="1">
    <source>
        <dbReference type="EMBL" id="KAI5676610.1"/>
    </source>
</evidence>
<reference evidence="2" key="1">
    <citation type="journal article" date="2023" name="Nat. Plants">
        <title>Single-cell RNA sequencing provides a high-resolution roadmap for understanding the multicellular compartmentation of specialized metabolism.</title>
        <authorList>
            <person name="Sun S."/>
            <person name="Shen X."/>
            <person name="Li Y."/>
            <person name="Li Y."/>
            <person name="Wang S."/>
            <person name="Li R."/>
            <person name="Zhang H."/>
            <person name="Shen G."/>
            <person name="Guo B."/>
            <person name="Wei J."/>
            <person name="Xu J."/>
            <person name="St-Pierre B."/>
            <person name="Chen S."/>
            <person name="Sun C."/>
        </authorList>
    </citation>
    <scope>NUCLEOTIDE SEQUENCE [LARGE SCALE GENOMIC DNA]</scope>
</reference>
<keyword evidence="2" id="KW-1185">Reference proteome</keyword>
<accession>A0ACC0BV89</accession>
<proteinExistence type="predicted"/>
<organism evidence="1 2">
    <name type="scientific">Catharanthus roseus</name>
    <name type="common">Madagascar periwinkle</name>
    <name type="synonym">Vinca rosea</name>
    <dbReference type="NCBI Taxonomy" id="4058"/>
    <lineage>
        <taxon>Eukaryota</taxon>
        <taxon>Viridiplantae</taxon>
        <taxon>Streptophyta</taxon>
        <taxon>Embryophyta</taxon>
        <taxon>Tracheophyta</taxon>
        <taxon>Spermatophyta</taxon>
        <taxon>Magnoliopsida</taxon>
        <taxon>eudicotyledons</taxon>
        <taxon>Gunneridae</taxon>
        <taxon>Pentapetalae</taxon>
        <taxon>asterids</taxon>
        <taxon>lamiids</taxon>
        <taxon>Gentianales</taxon>
        <taxon>Apocynaceae</taxon>
        <taxon>Rauvolfioideae</taxon>
        <taxon>Vinceae</taxon>
        <taxon>Catharanthinae</taxon>
        <taxon>Catharanthus</taxon>
    </lineage>
</organism>
<comment type="caution">
    <text evidence="1">The sequence shown here is derived from an EMBL/GenBank/DDBJ whole genome shotgun (WGS) entry which is preliminary data.</text>
</comment>
<dbReference type="EMBL" id="CM044702">
    <property type="protein sequence ID" value="KAI5676610.1"/>
    <property type="molecule type" value="Genomic_DNA"/>
</dbReference>
<dbReference type="Proteomes" id="UP001060085">
    <property type="component" value="Linkage Group LG02"/>
</dbReference>
<name>A0ACC0BV89_CATRO</name>
<sequence>MEWKIGSITIVQRKKLKIHEDSGIVAYMVESLKCKLTTRLKETTLPPMVALGPTITDRLLDEAVVEFTPYRGCVEATKSSTEILRHEGDLGKVLNQIYLQLKVHIKVVLEQLLIEGQFVLQFQSVARDVEELKKGKSSVTMQ</sequence>